<feature type="compositionally biased region" description="Acidic residues" evidence="1">
    <location>
        <begin position="57"/>
        <end position="70"/>
    </location>
</feature>
<dbReference type="EMBL" id="AM889285">
    <property type="protein sequence ID" value="CAP57723.1"/>
    <property type="molecule type" value="Genomic_DNA"/>
</dbReference>
<protein>
    <submittedName>
        <fullName evidence="2">Uncharacterized protein</fullName>
    </submittedName>
</protein>
<accession>A9H9K9</accession>
<organism evidence="2 3">
    <name type="scientific">Gluconacetobacter diazotrophicus (strain ATCC 49037 / DSM 5601 / CCUG 37298 / CIP 103539 / LMG 7603 / PAl5)</name>
    <dbReference type="NCBI Taxonomy" id="272568"/>
    <lineage>
        <taxon>Bacteria</taxon>
        <taxon>Pseudomonadati</taxon>
        <taxon>Pseudomonadota</taxon>
        <taxon>Alphaproteobacteria</taxon>
        <taxon>Acetobacterales</taxon>
        <taxon>Acetobacteraceae</taxon>
        <taxon>Gluconacetobacter</taxon>
    </lineage>
</organism>
<dbReference type="Proteomes" id="UP000001176">
    <property type="component" value="Chromosome"/>
</dbReference>
<evidence type="ECO:0000256" key="1">
    <source>
        <dbReference type="SAM" id="MobiDB-lite"/>
    </source>
</evidence>
<evidence type="ECO:0000313" key="3">
    <source>
        <dbReference type="Proteomes" id="UP000001176"/>
    </source>
</evidence>
<feature type="compositionally biased region" description="Basic and acidic residues" evidence="1">
    <location>
        <begin position="15"/>
        <end position="34"/>
    </location>
</feature>
<name>A9H9K9_GLUDA</name>
<reference evidence="2 3" key="1">
    <citation type="journal article" date="2009" name="BMC Genomics">
        <title>Complete genome sequence of the sugarcane nitrogen-fixing endophyte Gluconacetobacter diazotrophicus Pal5.</title>
        <authorList>
            <person name="Bertalan M."/>
            <person name="Albano R."/>
            <person name="Padua V."/>
            <person name="Rouws L."/>
            <person name="Rojas C."/>
            <person name="Hemerly A."/>
            <person name="Teixeira K."/>
            <person name="Schwab S."/>
            <person name="Araujo J."/>
            <person name="Oliveira A."/>
            <person name="Franca L."/>
            <person name="Magalhaes V."/>
            <person name="Alqueres S."/>
            <person name="Cardoso A."/>
            <person name="Almeida W."/>
            <person name="Loureiro M.M."/>
            <person name="Nogueira E."/>
            <person name="Cidade D."/>
            <person name="Oliveira D."/>
            <person name="Simao T."/>
            <person name="Macedo J."/>
            <person name="Valadao A."/>
            <person name="Dreschsel M."/>
            <person name="Freitas F."/>
            <person name="Vidal M."/>
            <person name="Guedes H."/>
            <person name="Rodrigues E."/>
            <person name="Meneses C."/>
            <person name="Brioso P."/>
            <person name="Pozzer L."/>
            <person name="Figueiredo D."/>
            <person name="Montano H."/>
            <person name="Junior J."/>
            <person name="Filho G."/>
            <person name="Flores V."/>
            <person name="Ferreira B."/>
            <person name="Branco A."/>
            <person name="Gonzalez P."/>
            <person name="Guillobel H."/>
            <person name="Lemos M."/>
            <person name="Seibel L."/>
            <person name="Macedo J."/>
            <person name="Alves-Ferreira M."/>
            <person name="Sachetto-Martins G."/>
            <person name="Coelho A."/>
            <person name="Santos E."/>
            <person name="Amaral G."/>
            <person name="Neves A."/>
            <person name="Pacheco A.B."/>
            <person name="Carvalho D."/>
            <person name="Lery L."/>
            <person name="Bisch P."/>
            <person name="Rossle S.C."/>
            <person name="Urmenyi T."/>
            <person name="Kruger W.V."/>
            <person name="Martins O."/>
            <person name="Baldani J.I."/>
            <person name="Ferreira P.C."/>
        </authorList>
    </citation>
    <scope>NUCLEOTIDE SEQUENCE [LARGE SCALE GENOMIC DNA]</scope>
    <source>
        <strain evidence="3">ATCC 49037 / DSM 5601 / CCUG 37298 / CIP 103539 / LMG 7603 / PAl5</strain>
    </source>
</reference>
<feature type="region of interest" description="Disordered" evidence="1">
    <location>
        <begin position="1"/>
        <end position="70"/>
    </location>
</feature>
<sequence>MNASIDRTRLPRALPDADHIDEGSQRAHHDDHKVLSQGGVHNGATPAGWTAFSDVSGFDDPDAGTEETGN</sequence>
<dbReference type="AlphaFoldDB" id="A9H9K9"/>
<dbReference type="KEGG" id="gdi:GDI3780"/>
<keyword evidence="3" id="KW-1185">Reference proteome</keyword>
<proteinExistence type="predicted"/>
<evidence type="ECO:0000313" key="2">
    <source>
        <dbReference type="EMBL" id="CAP57723.1"/>
    </source>
</evidence>
<gene>
    <name evidence="2" type="ordered locus">GDI3780</name>
</gene>